<feature type="compositionally biased region" description="Basic and acidic residues" evidence="1">
    <location>
        <begin position="273"/>
        <end position="283"/>
    </location>
</feature>
<evidence type="ECO:0000256" key="1">
    <source>
        <dbReference type="SAM" id="MobiDB-lite"/>
    </source>
</evidence>
<dbReference type="SUPFAM" id="SSF74924">
    <property type="entry name" value="Cap-Gly domain"/>
    <property type="match status" value="1"/>
</dbReference>
<dbReference type="InterPro" id="IPR036859">
    <property type="entry name" value="CAP-Gly_dom_sf"/>
</dbReference>
<dbReference type="EMBL" id="HAEF01014236">
    <property type="protein sequence ID" value="SBR55395.1"/>
    <property type="molecule type" value="Transcribed_RNA"/>
</dbReference>
<feature type="compositionally biased region" description="Basic and acidic residues" evidence="1">
    <location>
        <begin position="291"/>
        <end position="302"/>
    </location>
</feature>
<feature type="compositionally biased region" description="Polar residues" evidence="1">
    <location>
        <begin position="334"/>
        <end position="348"/>
    </location>
</feature>
<feature type="compositionally biased region" description="Low complexity" evidence="1">
    <location>
        <begin position="113"/>
        <end position="125"/>
    </location>
</feature>
<reference evidence="3" key="2">
    <citation type="submission" date="2016-06" db="EMBL/GenBank/DDBJ databases">
        <title>The genome of a short-lived fish provides insights into sex chromosome evolution and the genetic control of aging.</title>
        <authorList>
            <person name="Reichwald K."/>
            <person name="Felder M."/>
            <person name="Petzold A."/>
            <person name="Koch P."/>
            <person name="Groth M."/>
            <person name="Platzer M."/>
        </authorList>
    </citation>
    <scope>NUCLEOTIDE SEQUENCE</scope>
    <source>
        <tissue evidence="3">Brain</tissue>
    </source>
</reference>
<dbReference type="SMART" id="SM01052">
    <property type="entry name" value="CAP_GLY"/>
    <property type="match status" value="1"/>
</dbReference>
<evidence type="ECO:0000313" key="3">
    <source>
        <dbReference type="EMBL" id="SBR55395.1"/>
    </source>
</evidence>
<accession>A0A1A8MEP4</accession>
<sequence length="571" mass="61668">MQLVLRKRICVSVTGRQGFAQSLLKRMSQRSTIPGCGVTFEIVSNIPGDIHGPEDREVLARLAASAEDDPSADSEAAIERYLRSVLAVENVLTLDRLRQEVAMEDFTPSPVCSTLSETSSTSRSTVKLSEVYTLSWDLPPQEDSEAEDFEPLPEEEKDEGRTESSADQSEDPESSVGQEADSERTDEEFLKQNQSLSQQELDQSPVDVKAEEQPALGSETENRAERETPEPAEEPNTTPEGSSPEGLEKDQEISPCDREAESQGGPDVPQPKQKPEPSDKAQDLDPVSLKPDNEPKSSDRTLDPAPNRTPDSNEVLAGRPNGDSALHSRREQPASETSGPSRSPTPLTHQVHPVPPSSSTKATVDVPQVKVQSSKLTPSVAANPFKIQKVKSSDLWSFQQIVGEEGSKPSHVDRAGSLGPGLNVSVPKERLEVISDSEEGGGAAFPVLPDWLRVGEFVTVGSNKSGTVRYVGPTDFADGTWVGVELEVPAGKNDGSVDGKHYFRCNPGYGVLVRPDRVTRGGTRRRRQQQKQRSGNLSGSSPNLAALTALAKGEAGASGRGRGENRKSWNT</sequence>
<feature type="compositionally biased region" description="Basic and acidic residues" evidence="1">
    <location>
        <begin position="220"/>
        <end position="229"/>
    </location>
</feature>
<organism evidence="3">
    <name type="scientific">Nothobranchius pienaari</name>
    <dbReference type="NCBI Taxonomy" id="704102"/>
    <lineage>
        <taxon>Eukaryota</taxon>
        <taxon>Metazoa</taxon>
        <taxon>Chordata</taxon>
        <taxon>Craniata</taxon>
        <taxon>Vertebrata</taxon>
        <taxon>Euteleostomi</taxon>
        <taxon>Actinopterygii</taxon>
        <taxon>Neopterygii</taxon>
        <taxon>Teleostei</taxon>
        <taxon>Neoteleostei</taxon>
        <taxon>Acanthomorphata</taxon>
        <taxon>Ovalentaria</taxon>
        <taxon>Atherinomorphae</taxon>
        <taxon>Cyprinodontiformes</taxon>
        <taxon>Nothobranchiidae</taxon>
        <taxon>Nothobranchius</taxon>
    </lineage>
</organism>
<feature type="domain" description="CAP-Gly" evidence="2">
    <location>
        <begin position="472"/>
        <end position="514"/>
    </location>
</feature>
<feature type="compositionally biased region" description="Basic and acidic residues" evidence="1">
    <location>
        <begin position="181"/>
        <end position="190"/>
    </location>
</feature>
<dbReference type="Pfam" id="PF01302">
    <property type="entry name" value="CAP_GLY"/>
    <property type="match status" value="1"/>
</dbReference>
<feature type="region of interest" description="Disordered" evidence="1">
    <location>
        <begin position="514"/>
        <end position="571"/>
    </location>
</feature>
<protein>
    <submittedName>
        <fullName evidence="3">Kinesin family member 13Bb</fullName>
    </submittedName>
</protein>
<feature type="compositionally biased region" description="Basic and acidic residues" evidence="1">
    <location>
        <begin position="246"/>
        <end position="261"/>
    </location>
</feature>
<feature type="compositionally biased region" description="Basic and acidic residues" evidence="1">
    <location>
        <begin position="561"/>
        <end position="571"/>
    </location>
</feature>
<dbReference type="PROSITE" id="PS50245">
    <property type="entry name" value="CAP_GLY_2"/>
    <property type="match status" value="1"/>
</dbReference>
<feature type="compositionally biased region" description="Acidic residues" evidence="1">
    <location>
        <begin position="140"/>
        <end position="157"/>
    </location>
</feature>
<dbReference type="InterPro" id="IPR000938">
    <property type="entry name" value="CAP-Gly_domain"/>
</dbReference>
<feature type="region of interest" description="Disordered" evidence="1">
    <location>
        <begin position="136"/>
        <end position="382"/>
    </location>
</feature>
<gene>
    <name evidence="3" type="primary">KIF13BB</name>
</gene>
<dbReference type="Gene3D" id="2.30.30.190">
    <property type="entry name" value="CAP Gly-rich-like domain"/>
    <property type="match status" value="1"/>
</dbReference>
<dbReference type="PROSITE" id="PS00845">
    <property type="entry name" value="CAP_GLY_1"/>
    <property type="match status" value="1"/>
</dbReference>
<dbReference type="AlphaFoldDB" id="A0A1A8MEP4"/>
<reference evidence="3" key="1">
    <citation type="submission" date="2016-05" db="EMBL/GenBank/DDBJ databases">
        <authorList>
            <person name="Lavstsen T."/>
            <person name="Jespersen J.S."/>
        </authorList>
    </citation>
    <scope>NUCLEOTIDE SEQUENCE</scope>
    <source>
        <tissue evidence="3">Brain</tissue>
    </source>
</reference>
<feature type="compositionally biased region" description="Polar residues" evidence="1">
    <location>
        <begin position="191"/>
        <end position="202"/>
    </location>
</feature>
<feature type="region of interest" description="Disordered" evidence="1">
    <location>
        <begin position="107"/>
        <end position="126"/>
    </location>
</feature>
<feature type="compositionally biased region" description="Polar residues" evidence="1">
    <location>
        <begin position="534"/>
        <end position="543"/>
    </location>
</feature>
<evidence type="ECO:0000259" key="2">
    <source>
        <dbReference type="PROSITE" id="PS50245"/>
    </source>
</evidence>
<name>A0A1A8MEP4_9TELE</name>
<proteinExistence type="predicted"/>
<dbReference type="PANTHER" id="PTHR18916">
    <property type="entry name" value="DYNACTIN 1-RELATED MICROTUBULE-BINDING"/>
    <property type="match status" value="1"/>
</dbReference>